<gene>
    <name evidence="1" type="ORF">MACH26_38230</name>
</gene>
<dbReference type="Proteomes" id="UP001333710">
    <property type="component" value="Chromosome"/>
</dbReference>
<dbReference type="SUPFAM" id="SSF52540">
    <property type="entry name" value="P-loop containing nucleoside triphosphate hydrolases"/>
    <property type="match status" value="1"/>
</dbReference>
<dbReference type="Pfam" id="PF17784">
    <property type="entry name" value="Sulfotransfer_4"/>
    <property type="match status" value="1"/>
</dbReference>
<proteinExistence type="predicted"/>
<evidence type="ECO:0000313" key="2">
    <source>
        <dbReference type="Proteomes" id="UP001333710"/>
    </source>
</evidence>
<sequence>MNAHNLIHIGLPKTGTTSLQNGWLGNDNVTLSNDGLGSLVEIIRQAIRDDLWYEQIPPIPKPEWDKVVATSQVNIWSSEGLSSWLWNNAAAQEQISKCRWYMADSMAKVVSEATVLIVVRSPQAWCKSIYKQLIQEGGFVSPEEFIQQESGYLSGTLDIRELYEVWAEYFGRENVLIAPFEWIKSDLVKLNSKVCQSMNLCDKTNLFKGVQQANKSITDKEVRFLADLSRQLTQLEIRAEICPASFTKAKQDLLTALRLELQTAHQISNFVDKQVPEINLQLQLNDAMKKHIQQNFIEFLHDYNHEWFGHYHL</sequence>
<dbReference type="InterPro" id="IPR040632">
    <property type="entry name" value="Sulfotransfer_4"/>
</dbReference>
<organism evidence="1 2">
    <name type="scientific">Planctobacterium marinum</name>
    <dbReference type="NCBI Taxonomy" id="1631968"/>
    <lineage>
        <taxon>Bacteria</taxon>
        <taxon>Pseudomonadati</taxon>
        <taxon>Pseudomonadota</taxon>
        <taxon>Gammaproteobacteria</taxon>
        <taxon>Alteromonadales</taxon>
        <taxon>Alteromonadaceae</taxon>
        <taxon>Planctobacterium</taxon>
    </lineage>
</organism>
<protein>
    <recommendedName>
        <fullName evidence="3">Sulfotransferase domain-containing protein</fullName>
    </recommendedName>
</protein>
<reference evidence="1" key="1">
    <citation type="submission" date="2023-01" db="EMBL/GenBank/DDBJ databases">
        <title>Complete genome sequence of Planctobacterium marinum strain Dej080120_11.</title>
        <authorList>
            <person name="Ueki S."/>
            <person name="Maruyama F."/>
        </authorList>
    </citation>
    <scope>NUCLEOTIDE SEQUENCE</scope>
    <source>
        <strain evidence="1">Dej080120_11</strain>
    </source>
</reference>
<dbReference type="AlphaFoldDB" id="A0AA48HRJ4"/>
<name>A0AA48HRJ4_9ALTE</name>
<keyword evidence="2" id="KW-1185">Reference proteome</keyword>
<dbReference type="KEGG" id="pmaw:MACH26_38230"/>
<evidence type="ECO:0008006" key="3">
    <source>
        <dbReference type="Google" id="ProtNLM"/>
    </source>
</evidence>
<dbReference type="InterPro" id="IPR027417">
    <property type="entry name" value="P-loop_NTPase"/>
</dbReference>
<evidence type="ECO:0000313" key="1">
    <source>
        <dbReference type="EMBL" id="BDX08302.1"/>
    </source>
</evidence>
<dbReference type="EMBL" id="AP027272">
    <property type="protein sequence ID" value="BDX08302.1"/>
    <property type="molecule type" value="Genomic_DNA"/>
</dbReference>
<accession>A0AA48HRJ4</accession>
<dbReference type="Gene3D" id="3.40.50.300">
    <property type="entry name" value="P-loop containing nucleotide triphosphate hydrolases"/>
    <property type="match status" value="1"/>
</dbReference>
<dbReference type="RefSeq" id="WP_338294375.1">
    <property type="nucleotide sequence ID" value="NZ_AP027272.1"/>
</dbReference>